<sequence length="239" mass="27075">MNDKDLPPPQHQVFINFRGVDVRNGFLGHLEGSLKRRGINFFIDTYEIKGEEISKLFKRIEDSRIALAVFSRRYTESVWCLDELAKIKERVDLGMLKVLPIFYKIKTGDVKQLEGNFGDKLREQKRKIPLEKQRYKKWKAALESISVQSESCSSWPCDIHSFKPLSGPGGSSYSVSSLSVSTSVDGGPVSTTEKVWYSTPDTTANTPDFLPMENLSFGDIVKHMHDDTWSSRMLGSSSK</sequence>
<protein>
    <recommendedName>
        <fullName evidence="2">TIR domain-containing protein</fullName>
    </recommendedName>
</protein>
<evidence type="ECO:0000313" key="3">
    <source>
        <dbReference type="EMBL" id="CAA7061589.1"/>
    </source>
</evidence>
<dbReference type="InterPro" id="IPR000157">
    <property type="entry name" value="TIR_dom"/>
</dbReference>
<evidence type="ECO:0000256" key="1">
    <source>
        <dbReference type="ARBA" id="ARBA00023027"/>
    </source>
</evidence>
<evidence type="ECO:0000259" key="2">
    <source>
        <dbReference type="PROSITE" id="PS50104"/>
    </source>
</evidence>
<gene>
    <name evidence="3" type="ORF">MERR_LOCUS48825</name>
</gene>
<accession>A0A6D2LA34</accession>
<dbReference type="Pfam" id="PF01582">
    <property type="entry name" value="TIR"/>
    <property type="match status" value="1"/>
</dbReference>
<dbReference type="Proteomes" id="UP000467841">
    <property type="component" value="Unassembled WGS sequence"/>
</dbReference>
<dbReference type="GO" id="GO:0007165">
    <property type="term" value="P:signal transduction"/>
    <property type="evidence" value="ECO:0007669"/>
    <property type="project" value="InterPro"/>
</dbReference>
<organism evidence="3 4">
    <name type="scientific">Microthlaspi erraticum</name>
    <dbReference type="NCBI Taxonomy" id="1685480"/>
    <lineage>
        <taxon>Eukaryota</taxon>
        <taxon>Viridiplantae</taxon>
        <taxon>Streptophyta</taxon>
        <taxon>Embryophyta</taxon>
        <taxon>Tracheophyta</taxon>
        <taxon>Spermatophyta</taxon>
        <taxon>Magnoliopsida</taxon>
        <taxon>eudicotyledons</taxon>
        <taxon>Gunneridae</taxon>
        <taxon>Pentapetalae</taxon>
        <taxon>rosids</taxon>
        <taxon>malvids</taxon>
        <taxon>Brassicales</taxon>
        <taxon>Brassicaceae</taxon>
        <taxon>Coluteocarpeae</taxon>
        <taxon>Microthlaspi</taxon>
    </lineage>
</organism>
<name>A0A6D2LA34_9BRAS</name>
<keyword evidence="4" id="KW-1185">Reference proteome</keyword>
<dbReference type="InterPro" id="IPR035897">
    <property type="entry name" value="Toll_tir_struct_dom_sf"/>
</dbReference>
<dbReference type="EMBL" id="CACVBM020001884">
    <property type="protein sequence ID" value="CAA7061589.1"/>
    <property type="molecule type" value="Genomic_DNA"/>
</dbReference>
<dbReference type="SMART" id="SM00255">
    <property type="entry name" value="TIR"/>
    <property type="match status" value="1"/>
</dbReference>
<evidence type="ECO:0000313" key="4">
    <source>
        <dbReference type="Proteomes" id="UP000467841"/>
    </source>
</evidence>
<proteinExistence type="predicted"/>
<dbReference type="PANTHER" id="PTHR32009">
    <property type="entry name" value="TMV RESISTANCE PROTEIN N-LIKE"/>
    <property type="match status" value="1"/>
</dbReference>
<comment type="caution">
    <text evidence="3">The sequence shown here is derived from an EMBL/GenBank/DDBJ whole genome shotgun (WGS) entry which is preliminary data.</text>
</comment>
<dbReference type="SUPFAM" id="SSF52200">
    <property type="entry name" value="Toll/Interleukin receptor TIR domain"/>
    <property type="match status" value="1"/>
</dbReference>
<dbReference type="AlphaFoldDB" id="A0A6D2LA34"/>
<dbReference type="PROSITE" id="PS50104">
    <property type="entry name" value="TIR"/>
    <property type="match status" value="1"/>
</dbReference>
<feature type="domain" description="TIR" evidence="2">
    <location>
        <begin position="9"/>
        <end position="145"/>
    </location>
</feature>
<dbReference type="OrthoDB" id="1164163at2759"/>
<dbReference type="FunFam" id="3.40.50.10140:FF:000007">
    <property type="entry name" value="Disease resistance protein (TIR-NBS-LRR class)"/>
    <property type="match status" value="1"/>
</dbReference>
<keyword evidence="1" id="KW-0520">NAD</keyword>
<dbReference type="Gene3D" id="3.40.50.10140">
    <property type="entry name" value="Toll/interleukin-1 receptor homology (TIR) domain"/>
    <property type="match status" value="1"/>
</dbReference>
<reference evidence="3" key="1">
    <citation type="submission" date="2020-01" db="EMBL/GenBank/DDBJ databases">
        <authorList>
            <person name="Mishra B."/>
        </authorList>
    </citation>
    <scope>NUCLEOTIDE SEQUENCE [LARGE SCALE GENOMIC DNA]</scope>
</reference>
<dbReference type="PANTHER" id="PTHR32009:SF62">
    <property type="entry name" value="DISEASE RESISTANCE PROTEIN (TIR-NBS-LRR CLASS) FAMILY"/>
    <property type="match status" value="1"/>
</dbReference>